<evidence type="ECO:0000256" key="7">
    <source>
        <dbReference type="RuleBase" id="RU362112"/>
    </source>
</evidence>
<evidence type="ECO:0000256" key="6">
    <source>
        <dbReference type="ARBA" id="ARBA00038102"/>
    </source>
</evidence>
<evidence type="ECO:0000256" key="5">
    <source>
        <dbReference type="ARBA" id="ARBA00037561"/>
    </source>
</evidence>
<comment type="subunit">
    <text evidence="7">Homopentamer. Pentaxin (or pentraxin) have a discoid arrangement of 5 non-covalently bound subunits.</text>
</comment>
<dbReference type="Pfam" id="PF00354">
    <property type="entry name" value="Pentaxin"/>
    <property type="match status" value="1"/>
</dbReference>
<dbReference type="EMBL" id="RWIC01000162">
    <property type="protein sequence ID" value="TKC48432.1"/>
    <property type="molecule type" value="Genomic_DNA"/>
</dbReference>
<evidence type="ECO:0000313" key="10">
    <source>
        <dbReference type="Proteomes" id="UP000308365"/>
    </source>
</evidence>
<organism evidence="9 10">
    <name type="scientific">Monodon monoceros</name>
    <name type="common">Narwhal</name>
    <name type="synonym">Ceratodon monodon</name>
    <dbReference type="NCBI Taxonomy" id="40151"/>
    <lineage>
        <taxon>Eukaryota</taxon>
        <taxon>Metazoa</taxon>
        <taxon>Chordata</taxon>
        <taxon>Craniata</taxon>
        <taxon>Vertebrata</taxon>
        <taxon>Euteleostomi</taxon>
        <taxon>Mammalia</taxon>
        <taxon>Eutheria</taxon>
        <taxon>Laurasiatheria</taxon>
        <taxon>Artiodactyla</taxon>
        <taxon>Whippomorpha</taxon>
        <taxon>Cetacea</taxon>
        <taxon>Odontoceti</taxon>
        <taxon>Monodontidae</taxon>
        <taxon>Monodon</taxon>
    </lineage>
</organism>
<evidence type="ECO:0000256" key="1">
    <source>
        <dbReference type="ARBA" id="ARBA00004613"/>
    </source>
</evidence>
<dbReference type="GO" id="GO:0001849">
    <property type="term" value="F:complement component C1q complex binding"/>
    <property type="evidence" value="ECO:0007669"/>
    <property type="project" value="TreeGrafter"/>
</dbReference>
<comment type="similarity">
    <text evidence="6 7">Belongs to the pentraxin family.</text>
</comment>
<evidence type="ECO:0000313" key="9">
    <source>
        <dbReference type="EMBL" id="TKC48432.1"/>
    </source>
</evidence>
<keyword evidence="4" id="KW-1015">Disulfide bond</keyword>
<comment type="cofactor">
    <cofactor evidence="7">
        <name>Ca(2+)</name>
        <dbReference type="ChEBI" id="CHEBI:29108"/>
    </cofactor>
    <text evidence="7">Binds 2 calcium ions per subunit.</text>
</comment>
<protein>
    <recommendedName>
        <fullName evidence="7">Pentraxin family member</fullName>
    </recommendedName>
</protein>
<feature type="non-terminal residue" evidence="9">
    <location>
        <position position="1"/>
    </location>
</feature>
<evidence type="ECO:0000256" key="3">
    <source>
        <dbReference type="ARBA" id="ARBA00022729"/>
    </source>
</evidence>
<gene>
    <name evidence="9" type="ORF">EI555_001985</name>
</gene>
<dbReference type="SMART" id="SM00159">
    <property type="entry name" value="PTX"/>
    <property type="match status" value="1"/>
</dbReference>
<dbReference type="GO" id="GO:0005615">
    <property type="term" value="C:extracellular space"/>
    <property type="evidence" value="ECO:0007669"/>
    <property type="project" value="TreeGrafter"/>
</dbReference>
<evidence type="ECO:0000259" key="8">
    <source>
        <dbReference type="SMART" id="SM00159"/>
    </source>
</evidence>
<dbReference type="PANTHER" id="PTHR45869">
    <property type="entry name" value="C-REACTIVE PROTEIN-RELATED"/>
    <property type="match status" value="1"/>
</dbReference>
<name>A0A4U1FF58_MONMO</name>
<dbReference type="GO" id="GO:0046872">
    <property type="term" value="F:metal ion binding"/>
    <property type="evidence" value="ECO:0007669"/>
    <property type="project" value="UniProtKB-KW"/>
</dbReference>
<dbReference type="AlphaFoldDB" id="A0A4U1FF58"/>
<keyword evidence="7" id="KW-0479">Metal-binding</keyword>
<comment type="function">
    <text evidence="5">Displays several functions associated with host defense: it promotes agglutination, bacterial capsular swelling, phagocytosis and complement fixation through its calcium-dependent binding to phosphorylcholine. Can interact with DNA and histones and may scavenge nuclear material released from damaged circulating cells.</text>
</comment>
<feature type="domain" description="Pentraxin (PTX)" evidence="8">
    <location>
        <begin position="3"/>
        <end position="153"/>
    </location>
</feature>
<evidence type="ECO:0000256" key="4">
    <source>
        <dbReference type="ARBA" id="ARBA00023157"/>
    </source>
</evidence>
<evidence type="ECO:0000256" key="2">
    <source>
        <dbReference type="ARBA" id="ARBA00022525"/>
    </source>
</evidence>
<accession>A0A4U1FF58</accession>
<dbReference type="GO" id="GO:0045087">
    <property type="term" value="P:innate immune response"/>
    <property type="evidence" value="ECO:0007669"/>
    <property type="project" value="TreeGrafter"/>
</dbReference>
<dbReference type="GO" id="GO:0030169">
    <property type="term" value="F:low-density lipoprotein particle binding"/>
    <property type="evidence" value="ECO:0007669"/>
    <property type="project" value="TreeGrafter"/>
</dbReference>
<comment type="subcellular location">
    <subcellularLocation>
        <location evidence="1 7">Secreted</location>
    </subcellularLocation>
</comment>
<comment type="caution">
    <text evidence="9">The sequence shown here is derived from an EMBL/GenBank/DDBJ whole genome shotgun (WGS) entry which is preliminary data.</text>
</comment>
<dbReference type="InterPro" id="IPR001759">
    <property type="entry name" value="PTX_dom"/>
</dbReference>
<keyword evidence="3" id="KW-0732">Signal</keyword>
<reference evidence="10" key="1">
    <citation type="journal article" date="2019" name="IScience">
        <title>Narwhal Genome Reveals Long-Term Low Genetic Diversity despite Current Large Abundance Size.</title>
        <authorList>
            <person name="Westbury M.V."/>
            <person name="Petersen B."/>
            <person name="Garde E."/>
            <person name="Heide-Jorgensen M.P."/>
            <person name="Lorenzen E.D."/>
        </authorList>
    </citation>
    <scope>NUCLEOTIDE SEQUENCE [LARGE SCALE GENOMIC DNA]</scope>
</reference>
<dbReference type="PANTHER" id="PTHR45869:SF7">
    <property type="entry name" value="C-REACTIVE PROTEIN"/>
    <property type="match status" value="1"/>
</dbReference>
<dbReference type="InterPro" id="IPR051005">
    <property type="entry name" value="Pentraxin_domain"/>
</dbReference>
<keyword evidence="2" id="KW-0964">Secreted</keyword>
<feature type="non-terminal residue" evidence="9">
    <location>
        <position position="153"/>
    </location>
</feature>
<proteinExistence type="inferred from homology"/>
<keyword evidence="7" id="KW-0106">Calcium</keyword>
<dbReference type="PRINTS" id="PR00895">
    <property type="entry name" value="PENTAXIN"/>
</dbReference>
<sequence>RGRVAFVFPIESHDSFAALEVEPIKAWHTVYDRFYANLTHDIVSRHITTWSKKMRSSSLKKRLKCVSSPGPKHLYVDWESAPGIAELWEDGNPTVRRSLEKEGIVYGDKGKHFQGKEQDSFGGNFDNQSLVGDVGDVNLEPMAEVHGEVFTKP</sequence>
<dbReference type="Proteomes" id="UP000308365">
    <property type="component" value="Unassembled WGS sequence"/>
</dbReference>